<gene>
    <name evidence="2" type="ORF">GCM10007901_09400</name>
</gene>
<comment type="caution">
    <text evidence="2">The sequence shown here is derived from an EMBL/GenBank/DDBJ whole genome shotgun (WGS) entry which is preliminary data.</text>
</comment>
<feature type="compositionally biased region" description="Basic and acidic residues" evidence="1">
    <location>
        <begin position="1"/>
        <end position="10"/>
    </location>
</feature>
<dbReference type="Pfam" id="PF05621">
    <property type="entry name" value="TniB"/>
    <property type="match status" value="1"/>
</dbReference>
<organism evidence="2 3">
    <name type="scientific">Dyella acidisoli</name>
    <dbReference type="NCBI Taxonomy" id="1867834"/>
    <lineage>
        <taxon>Bacteria</taxon>
        <taxon>Pseudomonadati</taxon>
        <taxon>Pseudomonadota</taxon>
        <taxon>Gammaproteobacteria</taxon>
        <taxon>Lysobacterales</taxon>
        <taxon>Rhodanobacteraceae</taxon>
        <taxon>Dyella</taxon>
    </lineage>
</organism>
<dbReference type="InterPro" id="IPR008868">
    <property type="entry name" value="TniB"/>
</dbReference>
<dbReference type="Proteomes" id="UP001156670">
    <property type="component" value="Unassembled WGS sequence"/>
</dbReference>
<reference evidence="3" key="1">
    <citation type="journal article" date="2019" name="Int. J. Syst. Evol. Microbiol.">
        <title>The Global Catalogue of Microorganisms (GCM) 10K type strain sequencing project: providing services to taxonomists for standard genome sequencing and annotation.</title>
        <authorList>
            <consortium name="The Broad Institute Genomics Platform"/>
            <consortium name="The Broad Institute Genome Sequencing Center for Infectious Disease"/>
            <person name="Wu L."/>
            <person name="Ma J."/>
        </authorList>
    </citation>
    <scope>NUCLEOTIDE SEQUENCE [LARGE SCALE GENOMIC DNA]</scope>
    <source>
        <strain evidence="3">NBRC 111980</strain>
    </source>
</reference>
<evidence type="ECO:0000313" key="3">
    <source>
        <dbReference type="Proteomes" id="UP001156670"/>
    </source>
</evidence>
<evidence type="ECO:0000256" key="1">
    <source>
        <dbReference type="SAM" id="MobiDB-lite"/>
    </source>
</evidence>
<feature type="region of interest" description="Disordered" evidence="1">
    <location>
        <begin position="1"/>
        <end position="22"/>
    </location>
</feature>
<dbReference type="Gene3D" id="3.40.50.300">
    <property type="entry name" value="P-loop containing nucleotide triphosphate hydrolases"/>
    <property type="match status" value="1"/>
</dbReference>
<dbReference type="EMBL" id="BSOB01000008">
    <property type="protein sequence ID" value="GLQ91989.1"/>
    <property type="molecule type" value="Genomic_DNA"/>
</dbReference>
<dbReference type="RefSeq" id="WP_284319740.1">
    <property type="nucleotide sequence ID" value="NZ_BSOB01000008.1"/>
</dbReference>
<dbReference type="InterPro" id="IPR027417">
    <property type="entry name" value="P-loop_NTPase"/>
</dbReference>
<keyword evidence="3" id="KW-1185">Reference proteome</keyword>
<protein>
    <submittedName>
        <fullName evidence="2">Transposition protein TniB</fullName>
    </submittedName>
</protein>
<name>A0ABQ5XLB6_9GAMM</name>
<sequence length="315" mass="34906">MDSRINEEHISTPVNSPLPDIPLNTTSTDDDVLYAHLNPTLRADAALPAAVRMELIKHGGVIEHKAYRTAMDYAHWLLTQPLGVAPMGMLVTGEPGAGKSTVGNELVRIGQGRVLMFQAGGARNMRDIYGRIIEALEGLVSKNARTSDRQHTVFRLFRAMNIRGLVADEIQDVKDGTQREHQQVLTSLKMIMNEAKVALICLGTPESDQALRIDKHLKARLRPFRLPQWQANQDLVDLLGVLETSLPLRRPSELRNEQVLNYLAEVSEGSLREIMSRIKCAGVRAILSGEERLDLAGLKAAEDPPPRPQGLESLR</sequence>
<dbReference type="SUPFAM" id="SSF52540">
    <property type="entry name" value="P-loop containing nucleoside triphosphate hydrolases"/>
    <property type="match status" value="1"/>
</dbReference>
<proteinExistence type="predicted"/>
<accession>A0ABQ5XLB6</accession>
<evidence type="ECO:0000313" key="2">
    <source>
        <dbReference type="EMBL" id="GLQ91989.1"/>
    </source>
</evidence>